<dbReference type="SUPFAM" id="SSF46785">
    <property type="entry name" value="Winged helix' DNA-binding domain"/>
    <property type="match status" value="1"/>
</dbReference>
<reference evidence="2 3" key="1">
    <citation type="submission" date="2012-02" db="EMBL/GenBank/DDBJ databases">
        <title>Improved High-Quality Draft sequence of Microvirga sp. WSM3557.</title>
        <authorList>
            <consortium name="US DOE Joint Genome Institute"/>
            <person name="Lucas S."/>
            <person name="Han J."/>
            <person name="Lapidus A."/>
            <person name="Cheng J.-F."/>
            <person name="Goodwin L."/>
            <person name="Pitluck S."/>
            <person name="Peters L."/>
            <person name="Zhang X."/>
            <person name="Detter J.C."/>
            <person name="Han C."/>
            <person name="Tapia R."/>
            <person name="Land M."/>
            <person name="Hauser L."/>
            <person name="Kyrpides N."/>
            <person name="Ivanova N."/>
            <person name="Pagani I."/>
            <person name="Brau L."/>
            <person name="Yates R."/>
            <person name="O'Hara G."/>
            <person name="Rui T."/>
            <person name="Howieson J."/>
            <person name="Reeve W."/>
            <person name="Woyke T."/>
        </authorList>
    </citation>
    <scope>NUCLEOTIDE SEQUENCE [LARGE SCALE GENOMIC DNA]</scope>
    <source>
        <strain evidence="2 3">WSM3557</strain>
    </source>
</reference>
<dbReference type="PATRIC" id="fig|864069.3.peg.4433"/>
<evidence type="ECO:0000256" key="1">
    <source>
        <dbReference type="SAM" id="MobiDB-lite"/>
    </source>
</evidence>
<dbReference type="Gene3D" id="1.10.10.10">
    <property type="entry name" value="Winged helix-like DNA-binding domain superfamily/Winged helix DNA-binding domain"/>
    <property type="match status" value="1"/>
</dbReference>
<proteinExistence type="predicted"/>
<dbReference type="InterPro" id="IPR036388">
    <property type="entry name" value="WH-like_DNA-bd_sf"/>
</dbReference>
<evidence type="ECO:0000313" key="2">
    <source>
        <dbReference type="EMBL" id="EIM27524.1"/>
    </source>
</evidence>
<organism evidence="2 3">
    <name type="scientific">Microvirga lotononidis</name>
    <dbReference type="NCBI Taxonomy" id="864069"/>
    <lineage>
        <taxon>Bacteria</taxon>
        <taxon>Pseudomonadati</taxon>
        <taxon>Pseudomonadota</taxon>
        <taxon>Alphaproteobacteria</taxon>
        <taxon>Hyphomicrobiales</taxon>
        <taxon>Methylobacteriaceae</taxon>
        <taxon>Microvirga</taxon>
    </lineage>
</organism>
<evidence type="ECO:0000313" key="3">
    <source>
        <dbReference type="Proteomes" id="UP000003947"/>
    </source>
</evidence>
<dbReference type="AlphaFoldDB" id="I4YU82"/>
<dbReference type="EMBL" id="JH660645">
    <property type="protein sequence ID" value="EIM27524.1"/>
    <property type="molecule type" value="Genomic_DNA"/>
</dbReference>
<dbReference type="Proteomes" id="UP000003947">
    <property type="component" value="Unassembled WGS sequence"/>
</dbReference>
<sequence length="182" mass="20641">MPGSRRSKQTGSPRSVSSNLSTRVRSSDVDTLDPACLSQEQIAALEMEIAWLAFRSDFEKRMAGNVMVRNRSRNVFESDMVCAMVLIRYLDGRPITLKEMMTYFMQFSTEATLSRHLDDMEAAGALMRKPDPQDRRRLLLLPTEKEAVPAQMYLQGRLDVLLSSGFVYDPEEARKKLAQAAE</sequence>
<keyword evidence="3" id="KW-1185">Reference proteome</keyword>
<accession>I4YU82</accession>
<name>I4YU82_9HYPH</name>
<protein>
    <submittedName>
        <fullName evidence="2">Transcriptional regulator</fullName>
    </submittedName>
</protein>
<feature type="region of interest" description="Disordered" evidence="1">
    <location>
        <begin position="1"/>
        <end position="26"/>
    </location>
</feature>
<dbReference type="HOGENOM" id="CLU_132470_0_0_5"/>
<dbReference type="InterPro" id="IPR036390">
    <property type="entry name" value="WH_DNA-bd_sf"/>
</dbReference>
<feature type="compositionally biased region" description="Polar residues" evidence="1">
    <location>
        <begin position="9"/>
        <end position="24"/>
    </location>
</feature>
<gene>
    <name evidence="2" type="ORF">MicloDRAFT_00040920</name>
</gene>
<dbReference type="eggNOG" id="ENOG5032RQJ">
    <property type="taxonomic scope" value="Bacteria"/>
</dbReference>